<organism evidence="3 4">
    <name type="scientific">Alkalibacillus salilacus</name>
    <dbReference type="NCBI Taxonomy" id="284582"/>
    <lineage>
        <taxon>Bacteria</taxon>
        <taxon>Bacillati</taxon>
        <taxon>Bacillota</taxon>
        <taxon>Bacilli</taxon>
        <taxon>Bacillales</taxon>
        <taxon>Bacillaceae</taxon>
        <taxon>Alkalibacillus</taxon>
    </lineage>
</organism>
<evidence type="ECO:0000313" key="4">
    <source>
        <dbReference type="Proteomes" id="UP001224359"/>
    </source>
</evidence>
<feature type="domain" description="Siphovirus-type tail component C-terminal" evidence="2">
    <location>
        <begin position="419"/>
        <end position="479"/>
    </location>
</feature>
<reference evidence="3 4" key="1">
    <citation type="submission" date="2023-07" db="EMBL/GenBank/DDBJ databases">
        <title>Genomic Encyclopedia of Type Strains, Phase IV (KMG-IV): sequencing the most valuable type-strain genomes for metagenomic binning, comparative biology and taxonomic classification.</title>
        <authorList>
            <person name="Goeker M."/>
        </authorList>
    </citation>
    <scope>NUCLEOTIDE SEQUENCE [LARGE SCALE GENOMIC DNA]</scope>
    <source>
        <strain evidence="3 4">DSM 16460</strain>
    </source>
</reference>
<dbReference type="InterPro" id="IPR054738">
    <property type="entry name" value="Siphovirus-type_tail_C"/>
</dbReference>
<evidence type="ECO:0000259" key="2">
    <source>
        <dbReference type="Pfam" id="PF22768"/>
    </source>
</evidence>
<dbReference type="InterPro" id="IPR006520">
    <property type="entry name" value="Dit_BPSPP_N"/>
</dbReference>
<feature type="domain" description="Siphovirus-type tail component RIFT-related" evidence="1">
    <location>
        <begin position="15"/>
        <end position="124"/>
    </location>
</feature>
<dbReference type="Pfam" id="PF05709">
    <property type="entry name" value="Sipho_tail"/>
    <property type="match status" value="1"/>
</dbReference>
<dbReference type="Gene3D" id="2.60.120.860">
    <property type="match status" value="1"/>
</dbReference>
<dbReference type="EMBL" id="JAUSTQ010000003">
    <property type="protein sequence ID" value="MDQ0158956.1"/>
    <property type="molecule type" value="Genomic_DNA"/>
</dbReference>
<keyword evidence="4" id="KW-1185">Reference proteome</keyword>
<comment type="caution">
    <text evidence="3">The sequence shown here is derived from an EMBL/GenBank/DDBJ whole genome shotgun (WGS) entry which is preliminary data.</text>
</comment>
<dbReference type="Proteomes" id="UP001224359">
    <property type="component" value="Unassembled WGS sequence"/>
</dbReference>
<dbReference type="NCBIfam" id="TIGR01633">
    <property type="entry name" value="phi3626_gp14_N"/>
    <property type="match status" value="1"/>
</dbReference>
<name>A0ABT9VDE4_9BACI</name>
<protein>
    <submittedName>
        <fullName evidence="3">Phage tail component-like protein</fullName>
    </submittedName>
</protein>
<sequence length="480" mass="53943">MPKTLSINGERKEWLYLLRGRKEAPFAPHEIETVSAPGKDGAHLGKTNVELKRIDQPIGFTVRDEEHEQELLDELNAFLLTQENAEIQFDNVPGKTYIGRVTGSISDYSRPAPTLRKGTITFLCESYKYGPEIEAKLSDQATMINVEGTQAAKPTFTLDVLAPITFAMVSDGDEYMMIGRPVEVDQTVVDTRILLLEEYGESLDTWSSTGTSVDGDVSGEMGVDGTGITIASYGSGDGWHGPAMMKEVDPAQDFEVEMYCRVDADDPDATYRIEFYLFDENNNVLGKMAIMDSTASLSRYSAEARYGEFFGWGTNYKINSENYWRFDNHFHGVLRFRREGQTFKFYVAQVGTGITENHYDSLTSWFLDAENEYQGRLKYVQVHMGTYGSIGVPNVPRINSIKAYELSEELEDETPYIAYEGDQVTFDHENEAILINGEDATYLKDFGASYFELPLGNNNLAVLPGNNKLKGAVHYRPTYK</sequence>
<dbReference type="Pfam" id="PF22768">
    <property type="entry name" value="SPP1_Dit"/>
    <property type="match status" value="1"/>
</dbReference>
<accession>A0ABT9VDE4</accession>
<evidence type="ECO:0000259" key="1">
    <source>
        <dbReference type="Pfam" id="PF05709"/>
    </source>
</evidence>
<dbReference type="Gene3D" id="2.40.30.200">
    <property type="match status" value="1"/>
</dbReference>
<gene>
    <name evidence="3" type="ORF">J2S77_000920</name>
</gene>
<evidence type="ECO:0000313" key="3">
    <source>
        <dbReference type="EMBL" id="MDQ0158956.1"/>
    </source>
</evidence>
<proteinExistence type="predicted"/>
<dbReference type="RefSeq" id="WP_306975073.1">
    <property type="nucleotide sequence ID" value="NZ_JAUSTQ010000003.1"/>
</dbReference>
<dbReference type="InterPro" id="IPR008841">
    <property type="entry name" value="Siphovirus-type_tail_N"/>
</dbReference>